<accession>A0ABQ3URM9</accession>
<evidence type="ECO:0000256" key="2">
    <source>
        <dbReference type="ARBA" id="ARBA00023015"/>
    </source>
</evidence>
<keyword evidence="7" id="KW-1185">Reference proteome</keyword>
<keyword evidence="3" id="KW-0238">DNA-binding</keyword>
<organism evidence="6 7">
    <name type="scientific">Ktedonobacter robiniae</name>
    <dbReference type="NCBI Taxonomy" id="2778365"/>
    <lineage>
        <taxon>Bacteria</taxon>
        <taxon>Bacillati</taxon>
        <taxon>Chloroflexota</taxon>
        <taxon>Ktedonobacteria</taxon>
        <taxon>Ktedonobacterales</taxon>
        <taxon>Ktedonobacteraceae</taxon>
        <taxon>Ktedonobacter</taxon>
    </lineage>
</organism>
<proteinExistence type="inferred from homology"/>
<keyword evidence="2" id="KW-0805">Transcription regulation</keyword>
<dbReference type="RefSeq" id="WP_201371993.1">
    <property type="nucleotide sequence ID" value="NZ_BNJG01000001.1"/>
</dbReference>
<dbReference type="EMBL" id="BNJG01000001">
    <property type="protein sequence ID" value="GHO55403.1"/>
    <property type="molecule type" value="Genomic_DNA"/>
</dbReference>
<dbReference type="PANTHER" id="PTHR34294:SF1">
    <property type="entry name" value="TRANSCRIPTIONAL REGULATOR LSRR"/>
    <property type="match status" value="1"/>
</dbReference>
<evidence type="ECO:0000256" key="4">
    <source>
        <dbReference type="ARBA" id="ARBA00023163"/>
    </source>
</evidence>
<dbReference type="InterPro" id="IPR007324">
    <property type="entry name" value="Sugar-bd_dom_put"/>
</dbReference>
<dbReference type="SUPFAM" id="SSF100950">
    <property type="entry name" value="NagB/RpiA/CoA transferase-like"/>
    <property type="match status" value="1"/>
</dbReference>
<keyword evidence="4" id="KW-0804">Transcription</keyword>
<dbReference type="InterPro" id="IPR037171">
    <property type="entry name" value="NagB/RpiA_transferase-like"/>
</dbReference>
<name>A0ABQ3URM9_9CHLR</name>
<comment type="similarity">
    <text evidence="1">Belongs to the SorC transcriptional regulatory family.</text>
</comment>
<evidence type="ECO:0000313" key="7">
    <source>
        <dbReference type="Proteomes" id="UP000654345"/>
    </source>
</evidence>
<dbReference type="Gene3D" id="1.10.10.60">
    <property type="entry name" value="Homeodomain-like"/>
    <property type="match status" value="1"/>
</dbReference>
<dbReference type="Proteomes" id="UP000654345">
    <property type="component" value="Unassembled WGS sequence"/>
</dbReference>
<dbReference type="PANTHER" id="PTHR34294">
    <property type="entry name" value="TRANSCRIPTIONAL REGULATOR-RELATED"/>
    <property type="match status" value="1"/>
</dbReference>
<evidence type="ECO:0000256" key="1">
    <source>
        <dbReference type="ARBA" id="ARBA00010466"/>
    </source>
</evidence>
<sequence>MPVDGPQVGGSETRLLGDERFLRKVAHLYYEEGNSQEMIAEREYCSRQTVSKALQKAKERGIVRISIVPDLRAGFLRNLARDVRTELDLDDLVLVPGRSFNHLKEGQSSFDDVVIEITTAAADYLDQLLKDGDKLAICGGSTFMRNMERYLKPTKLLPNLDVVATIGFVQARTTYGDANLIAHDIATAYGGRHTWFCAGAFFPNATDDFNLEGFQALIRNYPMLDAAYSLYEQASIFMLSVWPPHTNDDVITHGIISPEQMQAMDNLNPVADINHWVFDAKGRCINELLDSPPYYLTGFEIPRLKTILHGSGKKSILVAGGGPDYIPAIRAVLRAGVANILITDHVTAQLLLEI</sequence>
<comment type="caution">
    <text evidence="6">The sequence shown here is derived from an EMBL/GenBank/DDBJ whole genome shotgun (WGS) entry which is preliminary data.</text>
</comment>
<feature type="domain" description="Sugar-binding" evidence="5">
    <location>
        <begin position="79"/>
        <end position="353"/>
    </location>
</feature>
<evidence type="ECO:0000256" key="3">
    <source>
        <dbReference type="ARBA" id="ARBA00023125"/>
    </source>
</evidence>
<reference evidence="6 7" key="1">
    <citation type="journal article" date="2021" name="Int. J. Syst. Evol. Microbiol.">
        <title>Reticulibacter mediterranei gen. nov., sp. nov., within the new family Reticulibacteraceae fam. nov., and Ktedonospora formicarum gen. nov., sp. nov., Ktedonobacter robiniae sp. nov., Dictyobacter formicarum sp. nov. and Dictyobacter arantiisoli sp. nov., belonging to the class Ktedonobacteria.</title>
        <authorList>
            <person name="Yabe S."/>
            <person name="Zheng Y."/>
            <person name="Wang C.M."/>
            <person name="Sakai Y."/>
            <person name="Abe K."/>
            <person name="Yokota A."/>
            <person name="Donadio S."/>
            <person name="Cavaletti L."/>
            <person name="Monciardini P."/>
        </authorList>
    </citation>
    <scope>NUCLEOTIDE SEQUENCE [LARGE SCALE GENOMIC DNA]</scope>
    <source>
        <strain evidence="6 7">SOSP1-30</strain>
    </source>
</reference>
<evidence type="ECO:0000259" key="5">
    <source>
        <dbReference type="Pfam" id="PF04198"/>
    </source>
</evidence>
<protein>
    <recommendedName>
        <fullName evidence="5">Sugar-binding domain-containing protein</fullName>
    </recommendedName>
</protein>
<dbReference type="Gene3D" id="3.40.50.1360">
    <property type="match status" value="1"/>
</dbReference>
<dbReference type="Pfam" id="PF04198">
    <property type="entry name" value="Sugar-bind"/>
    <property type="match status" value="1"/>
</dbReference>
<evidence type="ECO:0000313" key="6">
    <source>
        <dbReference type="EMBL" id="GHO55403.1"/>
    </source>
</evidence>
<gene>
    <name evidence="6" type="ORF">KSB_38780</name>
</gene>
<dbReference type="InterPro" id="IPR051054">
    <property type="entry name" value="SorC_transcr_regulators"/>
</dbReference>